<dbReference type="InterPro" id="IPR002999">
    <property type="entry name" value="Tudor"/>
</dbReference>
<dbReference type="PANTHER" id="PTHR22948">
    <property type="entry name" value="TUDOR DOMAIN CONTAINING PROTEIN"/>
    <property type="match status" value="1"/>
</dbReference>
<dbReference type="GO" id="GO:0005737">
    <property type="term" value="C:cytoplasm"/>
    <property type="evidence" value="ECO:0007669"/>
    <property type="project" value="UniProtKB-ARBA"/>
</dbReference>
<feature type="region of interest" description="Disordered" evidence="1">
    <location>
        <begin position="406"/>
        <end position="466"/>
    </location>
</feature>
<dbReference type="SUPFAM" id="SSF63748">
    <property type="entry name" value="Tudor/PWWP/MBT"/>
    <property type="match status" value="3"/>
</dbReference>
<evidence type="ECO:0000313" key="3">
    <source>
        <dbReference type="EnsemblMetazoa" id="OVOC11274.1"/>
    </source>
</evidence>
<dbReference type="SUPFAM" id="SSF50199">
    <property type="entry name" value="Staphylococcal nuclease"/>
    <property type="match status" value="1"/>
</dbReference>
<dbReference type="EnsemblMetazoa" id="OVOC11274.1">
    <property type="protein sequence ID" value="OVOC11274.1"/>
    <property type="gene ID" value="WBGene00248083"/>
</dbReference>
<dbReference type="InterPro" id="IPR035437">
    <property type="entry name" value="SNase_OB-fold_sf"/>
</dbReference>
<dbReference type="InterPro" id="IPR050621">
    <property type="entry name" value="Tudor_domain_containing"/>
</dbReference>
<feature type="compositionally biased region" description="Polar residues" evidence="1">
    <location>
        <begin position="286"/>
        <end position="304"/>
    </location>
</feature>
<dbReference type="Proteomes" id="UP000024404">
    <property type="component" value="Unassembled WGS sequence"/>
</dbReference>
<dbReference type="PROSITE" id="PS50304">
    <property type="entry name" value="TUDOR"/>
    <property type="match status" value="3"/>
</dbReference>
<dbReference type="EMBL" id="CMVM020000350">
    <property type="status" value="NOT_ANNOTATED_CDS"/>
    <property type="molecule type" value="Genomic_DNA"/>
</dbReference>
<evidence type="ECO:0000313" key="4">
    <source>
        <dbReference type="Proteomes" id="UP000024404"/>
    </source>
</evidence>
<feature type="compositionally biased region" description="Basic and acidic residues" evidence="1">
    <location>
        <begin position="305"/>
        <end position="315"/>
    </location>
</feature>
<evidence type="ECO:0000259" key="2">
    <source>
        <dbReference type="PROSITE" id="PS50304"/>
    </source>
</evidence>
<feature type="compositionally biased region" description="Basic and acidic residues" evidence="1">
    <location>
        <begin position="343"/>
        <end position="368"/>
    </location>
</feature>
<accession>A0A8R1XSR1</accession>
<dbReference type="SMART" id="SM00333">
    <property type="entry name" value="TUDOR"/>
    <property type="match status" value="3"/>
</dbReference>
<dbReference type="CDD" id="cd20379">
    <property type="entry name" value="Tudor_dTUD-like"/>
    <property type="match status" value="1"/>
</dbReference>
<reference evidence="4" key="1">
    <citation type="submission" date="2013-10" db="EMBL/GenBank/DDBJ databases">
        <title>Genome sequencing of Onchocerca volvulus.</title>
        <authorList>
            <person name="Cotton J."/>
            <person name="Tsai J."/>
            <person name="Stanley E."/>
            <person name="Tracey A."/>
            <person name="Holroyd N."/>
            <person name="Lustigman S."/>
            <person name="Berriman M."/>
        </authorList>
    </citation>
    <scope>NUCLEOTIDE SEQUENCE</scope>
</reference>
<feature type="compositionally biased region" description="Basic and acidic residues" evidence="1">
    <location>
        <begin position="435"/>
        <end position="466"/>
    </location>
</feature>
<evidence type="ECO:0000256" key="1">
    <source>
        <dbReference type="SAM" id="MobiDB-lite"/>
    </source>
</evidence>
<dbReference type="Pfam" id="PF00567">
    <property type="entry name" value="TUDOR"/>
    <property type="match status" value="3"/>
</dbReference>
<proteinExistence type="predicted"/>
<feature type="domain" description="Tudor" evidence="2">
    <location>
        <begin position="659"/>
        <end position="716"/>
    </location>
</feature>
<feature type="region of interest" description="Disordered" evidence="1">
    <location>
        <begin position="281"/>
        <end position="368"/>
    </location>
</feature>
<organism evidence="3 4">
    <name type="scientific">Onchocerca volvulus</name>
    <dbReference type="NCBI Taxonomy" id="6282"/>
    <lineage>
        <taxon>Eukaryota</taxon>
        <taxon>Metazoa</taxon>
        <taxon>Ecdysozoa</taxon>
        <taxon>Nematoda</taxon>
        <taxon>Chromadorea</taxon>
        <taxon>Rhabditida</taxon>
        <taxon>Spirurina</taxon>
        <taxon>Spiruromorpha</taxon>
        <taxon>Filarioidea</taxon>
        <taxon>Onchocercidae</taxon>
        <taxon>Onchocerca</taxon>
    </lineage>
</organism>
<dbReference type="PANTHER" id="PTHR22948:SF72">
    <property type="entry name" value="TUDOR DOMAIN-CONTAINING PROTEIN"/>
    <property type="match status" value="1"/>
</dbReference>
<name>A0A8R1XSR1_ONCVO</name>
<keyword evidence="4" id="KW-1185">Reference proteome</keyword>
<dbReference type="Gene3D" id="2.30.30.140">
    <property type="match status" value="3"/>
</dbReference>
<reference evidence="3" key="2">
    <citation type="submission" date="2022-06" db="UniProtKB">
        <authorList>
            <consortium name="EnsemblMetazoa"/>
        </authorList>
    </citation>
    <scope>IDENTIFICATION</scope>
</reference>
<sequence length="1301" mass="146644">MNKIDRDKWAIRNDRDDIVPVSMVQGYIQTGFFYKCLLKNVSNDLDNFGLLHQPVRMALATRVQISNLPPLLVPAIAGEYIRARISYVADPERLFVQLENNAWIILKIGERLRNLAKQRHEPLCNPECGTIVAALYPLDRCYYRAAVFSKTSMDAVVVIYIDYGNMASVNINDAFLLKDAYLLSIPPQAIQLIIGNGKKPRLTSEQIKSLLTDQTVGAQINDVSRNGESFIANLFVKDEKNRNINLTEVILGERPAPTLPLPKPVTIDSFLDMEDKLMDYTDKSSSRGSNGNKDFESCNFSGDSSRNHSENEWTRTCKGNYETAGLRKQNRDGKGSLSNNFRSKTDHHFNDYSDESAPRIGDRRTCRNSNERGHTVFYRGNSFHGNKRGNGSGSQRFVDNGSFAGSFNSSDNEIRDNSASGGCFGRSKGRGGRLHLSERKDQSPRSFLDRDTGNDDIAADKNGWKSDNLKTSAGIDTAKSELDCVSSNGFEKKVNTENWIVNEGGWGLNNTDFQPVDNMNQIETSERISENATTTSACSDFDDYTKSIESSENLSRNTFGVPLKPHLEVDSEKTSEIKTAMKPIGPNNVQLSSITFSRIESSSLEEIKFGDTVDGIRSDRLTKSDPLSFFVQLDRDGNNIEHLVLSDAQVPVNLPKLSSFEISQACIALFMGNYYRAEIIGDKNNNKKRVLFVDYGNVEDIDTSELYFINNSLPEQFYTSRRMAFQCRLHGVMPVASKNTFDPEARKIFSELTTDQKLFIRFLQQSVKGIYEVTIMLSNGRSVSDILISRGFAVPFKWGIGPVLPLYETLDVLRSDELDHVHPIFTVQLSDSLVQLEQLNNGYVNTKKMVEVPRIGDVVISYFDESPYRAEIIAVEVEDSNTAYRVRFVDYGNESLCMKEELFVLDRDEQPDEILYTPRQGIRCRIDGIRPLNHEEKWPEEVQKCIDNLLAPSASFEAIFGSPSKDGVYPIKVMVLKNQLIEEDNFGMDEANNANNKIELVSWLSAKGYAKAQDIWRKYPVKNLLFDGKHEYTMLITEVDGQIIRARPYAFTEQYNKMKKALANIELIPLGTDATTGLITLNKENKRAMLISSANNASSKKCLLVDEGISIEGIPVQFYGSKELCDLDSFLVRTCHRLSVQCRFTKFVLDEESRQMILSSAASGPAKVILTEYIEDSYLINDIFFSDRTTLMEKLKKAKQEKIDDKESVLGFVAADLEQTSGRNSNQGEKVEDLRLPTVEMKQIECSQNLVINEDSYLKPQVSEITVFISDDMEEESKTFDPEIITFMDSLVASVSKLDRD</sequence>
<dbReference type="Gene3D" id="2.40.50.90">
    <property type="match status" value="3"/>
</dbReference>
<dbReference type="AlphaFoldDB" id="A0A8R1XSR1"/>
<protein>
    <recommendedName>
        <fullName evidence="2">Tudor domain-containing protein</fullName>
    </recommendedName>
</protein>
<feature type="domain" description="Tudor" evidence="2">
    <location>
        <begin position="125"/>
        <end position="184"/>
    </location>
</feature>
<feature type="domain" description="Tudor" evidence="2">
    <location>
        <begin position="852"/>
        <end position="912"/>
    </location>
</feature>